<sequence>MNMLNNTVKNITEVDVHKREEATKRVDTLIKPLKSLGRLEELYIQLASITGTLHPKVDKKVVLVMAGDHGVFSEGVTAFPQSITALQTELFTKGVTGVCALARQARAEVIVADVGVAADINHPLIRNYKIAYGTGNIRREAAMTRQKAVAALEVGIRLANEQIDQGKNLLGTGEMGIANTTPSAAIVSLFTGKDPEEVTGVGANLPTAKLSHKALVIKEAIQRHKPNKTDGVDVLAKIGGFEIGAMAGVMLAGAARKIPVVVDGFISTSAALIAHAIEPKVLPYLIPAHLSMEQGAKAAAEFLGFKPLLELGLCLGEGSGASLSFNIIEAATFMNEDMMTFEEAGMKI</sequence>
<evidence type="ECO:0000256" key="1">
    <source>
        <dbReference type="ARBA" id="ARBA00002197"/>
    </source>
</evidence>
<dbReference type="HAMAP" id="MF_00230">
    <property type="entry name" value="CobT"/>
    <property type="match status" value="1"/>
</dbReference>
<evidence type="ECO:0000256" key="7">
    <source>
        <dbReference type="ARBA" id="ARBA00022676"/>
    </source>
</evidence>
<gene>
    <name evidence="11" type="primary">cobT</name>
    <name evidence="12" type="ORF">BEH_03755</name>
</gene>
<dbReference type="EMBL" id="CP011974">
    <property type="protein sequence ID" value="AKO94947.1"/>
    <property type="molecule type" value="Genomic_DNA"/>
</dbReference>
<proteinExistence type="inferred from homology"/>
<accession>A0A0H4KLH2</accession>
<dbReference type="Pfam" id="PF02277">
    <property type="entry name" value="DBI_PRT"/>
    <property type="match status" value="1"/>
</dbReference>
<dbReference type="KEGG" id="beo:BEH_03755"/>
<dbReference type="GO" id="GO:0008939">
    <property type="term" value="F:nicotinate-nucleotide-dimethylbenzimidazole phosphoribosyltransferase activity"/>
    <property type="evidence" value="ECO:0007669"/>
    <property type="project" value="UniProtKB-UniRule"/>
</dbReference>
<evidence type="ECO:0000256" key="8">
    <source>
        <dbReference type="ARBA" id="ARBA00022679"/>
    </source>
</evidence>
<feature type="active site" description="Proton acceptor" evidence="11">
    <location>
        <position position="317"/>
    </location>
</feature>
<keyword evidence="6 11" id="KW-0169">Cobalamin biosynthesis</keyword>
<dbReference type="Proteomes" id="UP000036202">
    <property type="component" value="Chromosome"/>
</dbReference>
<dbReference type="GO" id="GO:0009236">
    <property type="term" value="P:cobalamin biosynthetic process"/>
    <property type="evidence" value="ECO:0007669"/>
    <property type="project" value="UniProtKB-UniRule"/>
</dbReference>
<dbReference type="InterPro" id="IPR017846">
    <property type="entry name" value="Nict_dMeBzImd_PRibTrfase_bact"/>
</dbReference>
<dbReference type="UniPathway" id="UPA00061">
    <property type="reaction ID" value="UER00516"/>
</dbReference>
<dbReference type="PANTHER" id="PTHR43463:SF1">
    <property type="entry name" value="NICOTINATE-NUCLEOTIDE--DIMETHYLBENZIMIDAZOLE PHOSPHORIBOSYLTRANSFERASE"/>
    <property type="match status" value="1"/>
</dbReference>
<dbReference type="Gene3D" id="3.40.50.10210">
    <property type="match status" value="1"/>
</dbReference>
<evidence type="ECO:0000256" key="10">
    <source>
        <dbReference type="ARBA" id="ARBA00047340"/>
    </source>
</evidence>
<dbReference type="NCBIfam" id="NF000996">
    <property type="entry name" value="PRK00105.1"/>
    <property type="match status" value="1"/>
</dbReference>
<comment type="function">
    <text evidence="1 11">Catalyzes the synthesis of alpha-ribazole-5'-phosphate from nicotinate mononucleotide (NAMN) and 5,6-dimethylbenzimidazole (DMB).</text>
</comment>
<evidence type="ECO:0000256" key="11">
    <source>
        <dbReference type="HAMAP-Rule" id="MF_00230"/>
    </source>
</evidence>
<dbReference type="PANTHER" id="PTHR43463">
    <property type="entry name" value="NICOTINATE-NUCLEOTIDE--DIMETHYLBENZIMIDAZOLE PHOSPHORIBOSYLTRANSFERASE"/>
    <property type="match status" value="1"/>
</dbReference>
<keyword evidence="8 11" id="KW-0808">Transferase</keyword>
<evidence type="ECO:0000313" key="13">
    <source>
        <dbReference type="Proteomes" id="UP000036202"/>
    </source>
</evidence>
<evidence type="ECO:0000256" key="5">
    <source>
        <dbReference type="ARBA" id="ARBA00015486"/>
    </source>
</evidence>
<evidence type="ECO:0000256" key="4">
    <source>
        <dbReference type="ARBA" id="ARBA00011991"/>
    </source>
</evidence>
<keyword evidence="7 11" id="KW-0328">Glycosyltransferase</keyword>
<protein>
    <recommendedName>
        <fullName evidence="5 11">Nicotinate-nucleotide--dimethylbenzimidazole phosphoribosyltransferase</fullName>
        <shortName evidence="11">NN:DBI PRT</shortName>
        <ecNumber evidence="4 11">2.4.2.21</ecNumber>
    </recommendedName>
    <alternativeName>
        <fullName evidence="9 11">N(1)-alpha-phosphoribosyltransferase</fullName>
    </alternativeName>
</protein>
<dbReference type="AlphaFoldDB" id="A0A0H4KLH2"/>
<dbReference type="EC" id="2.4.2.21" evidence="4 11"/>
<reference evidence="12 13" key="1">
    <citation type="journal article" date="2015" name="PLoS ONE">
        <title>Genome Sequence of Bacillus endophyticus and Analysis of Its Companion Mechanism in the Ketogulonigenium vulgare-Bacillus Strain Consortium.</title>
        <authorList>
            <person name="Jia N."/>
            <person name="Du J."/>
            <person name="Ding M.Z."/>
            <person name="Gao F."/>
            <person name="Yuan Y.J."/>
        </authorList>
    </citation>
    <scope>NUCLEOTIDE SEQUENCE [LARGE SCALE GENOMIC DNA]</scope>
    <source>
        <strain evidence="12 13">Hbe603</strain>
    </source>
</reference>
<dbReference type="FunFam" id="3.40.50.10210:FF:000001">
    <property type="entry name" value="Nicotinate-nucleotide--dimethylbenzimidazole phosphoribosyltransferase"/>
    <property type="match status" value="1"/>
</dbReference>
<keyword evidence="13" id="KW-1185">Reference proteome</keyword>
<dbReference type="InterPro" id="IPR023195">
    <property type="entry name" value="Nict_dMeBzImd_PRibTrfase_N"/>
</dbReference>
<evidence type="ECO:0000256" key="2">
    <source>
        <dbReference type="ARBA" id="ARBA00005049"/>
    </source>
</evidence>
<reference evidence="13" key="2">
    <citation type="submission" date="2015-06" db="EMBL/GenBank/DDBJ databases">
        <title>Genome Sequence of Bacillus endophyticus and Analysis of its Companion Mechanism in the Ketogulonigenium vulgare-Bacillus strain Consortium.</title>
        <authorList>
            <person name="Jia N."/>
            <person name="Du J."/>
            <person name="Ding M.-Z."/>
            <person name="Gao F."/>
            <person name="Yuan Y.-J."/>
        </authorList>
    </citation>
    <scope>NUCLEOTIDE SEQUENCE [LARGE SCALE GENOMIC DNA]</scope>
    <source>
        <strain evidence="13">Hbe603</strain>
    </source>
</reference>
<comment type="catalytic activity">
    <reaction evidence="10 11">
        <text>5,6-dimethylbenzimidazole + nicotinate beta-D-ribonucleotide = alpha-ribazole 5'-phosphate + nicotinate + H(+)</text>
        <dbReference type="Rhea" id="RHEA:11196"/>
        <dbReference type="ChEBI" id="CHEBI:15378"/>
        <dbReference type="ChEBI" id="CHEBI:15890"/>
        <dbReference type="ChEBI" id="CHEBI:32544"/>
        <dbReference type="ChEBI" id="CHEBI:57502"/>
        <dbReference type="ChEBI" id="CHEBI:57918"/>
        <dbReference type="EC" id="2.4.2.21"/>
    </reaction>
</comment>
<evidence type="ECO:0000256" key="6">
    <source>
        <dbReference type="ARBA" id="ARBA00022573"/>
    </source>
</evidence>
<dbReference type="NCBIfam" id="TIGR03160">
    <property type="entry name" value="cobT_DBIPRT"/>
    <property type="match status" value="1"/>
</dbReference>
<dbReference type="Gene3D" id="1.10.1610.10">
    <property type="match status" value="1"/>
</dbReference>
<comment type="similarity">
    <text evidence="3 11">Belongs to the CobT family.</text>
</comment>
<organism evidence="12 13">
    <name type="scientific">Priestia filamentosa</name>
    <dbReference type="NCBI Taxonomy" id="1402861"/>
    <lineage>
        <taxon>Bacteria</taxon>
        <taxon>Bacillati</taxon>
        <taxon>Bacillota</taxon>
        <taxon>Bacilli</taxon>
        <taxon>Bacillales</taxon>
        <taxon>Bacillaceae</taxon>
        <taxon>Priestia</taxon>
    </lineage>
</organism>
<dbReference type="InterPro" id="IPR036087">
    <property type="entry name" value="Nict_dMeBzImd_PRibTrfase_sf"/>
</dbReference>
<name>A0A0H4KLH2_9BACI</name>
<dbReference type="CDD" id="cd02439">
    <property type="entry name" value="DMB-PRT_CobT"/>
    <property type="match status" value="1"/>
</dbReference>
<dbReference type="InterPro" id="IPR003200">
    <property type="entry name" value="Nict_dMeBzImd_PRibTrfase"/>
</dbReference>
<comment type="pathway">
    <text evidence="2 11">Nucleoside biosynthesis; alpha-ribazole biosynthesis; alpha-ribazole from 5,6-dimethylbenzimidazole: step 1/2.</text>
</comment>
<dbReference type="PATRIC" id="fig|135735.6.peg.707"/>
<evidence type="ECO:0000256" key="9">
    <source>
        <dbReference type="ARBA" id="ARBA00030686"/>
    </source>
</evidence>
<dbReference type="SUPFAM" id="SSF52733">
    <property type="entry name" value="Nicotinate mononucleotide:5,6-dimethylbenzimidazole phosphoribosyltransferase (CobT)"/>
    <property type="match status" value="1"/>
</dbReference>
<evidence type="ECO:0000256" key="3">
    <source>
        <dbReference type="ARBA" id="ARBA00007110"/>
    </source>
</evidence>
<evidence type="ECO:0000313" key="12">
    <source>
        <dbReference type="EMBL" id="AKO94947.1"/>
    </source>
</evidence>